<reference evidence="2 3" key="1">
    <citation type="submission" date="2019-07" db="EMBL/GenBank/DDBJ databases">
        <title>Finished genome of Venturia effusa.</title>
        <authorList>
            <person name="Young C.A."/>
            <person name="Cox M.P."/>
            <person name="Ganley A.R.D."/>
            <person name="David W.J."/>
        </authorList>
    </citation>
    <scope>NUCLEOTIDE SEQUENCE [LARGE SCALE GENOMIC DNA]</scope>
    <source>
        <strain evidence="3">albino</strain>
    </source>
</reference>
<organism evidence="2 3">
    <name type="scientific">Venturia effusa</name>
    <dbReference type="NCBI Taxonomy" id="50376"/>
    <lineage>
        <taxon>Eukaryota</taxon>
        <taxon>Fungi</taxon>
        <taxon>Dikarya</taxon>
        <taxon>Ascomycota</taxon>
        <taxon>Pezizomycotina</taxon>
        <taxon>Dothideomycetes</taxon>
        <taxon>Pleosporomycetidae</taxon>
        <taxon>Venturiales</taxon>
        <taxon>Venturiaceae</taxon>
        <taxon>Venturia</taxon>
    </lineage>
</organism>
<evidence type="ECO:0008006" key="4">
    <source>
        <dbReference type="Google" id="ProtNLM"/>
    </source>
</evidence>
<evidence type="ECO:0000313" key="3">
    <source>
        <dbReference type="Proteomes" id="UP000316270"/>
    </source>
</evidence>
<sequence length="339" mass="37417">MDSEPTIIDTEDDPVIAEYNVYLIPELQEQVYLLQFPNRMREQPYNSRSGARPVEMRMKPKTNFMELDIATNVASNFDKSKGLLWGSAMKMANESGAAGFGMASGFGKGNRGNEIFNPEKRAKKERGPGQAPGGRTRAERFDEAQEAGKVLNKQTLGGQIVLPAEGKPMYMLGTFRENELHLTQVTGVCQMRPQFHHIDARAQIVKAAQAHKERKAAGETPRQAEARVVGQSARATGPDGEEMNVSGTSKFLSDAAEEPWTTLTFHDEDQEESYGIYAEKLFIAKDKLGALPTLEAGMGNDVFLDAISSPRVELGLRPKRRAPLTRKERNELAEEASGS</sequence>
<dbReference type="GO" id="GO:0042797">
    <property type="term" value="P:tRNA transcription by RNA polymerase III"/>
    <property type="evidence" value="ECO:0007669"/>
    <property type="project" value="TreeGrafter"/>
</dbReference>
<dbReference type="OrthoDB" id="340681at2759"/>
<feature type="region of interest" description="Disordered" evidence="1">
    <location>
        <begin position="114"/>
        <end position="137"/>
    </location>
</feature>
<protein>
    <recommendedName>
        <fullName evidence="4">DNA-directed RNA polymerase III subunit rpc5</fullName>
    </recommendedName>
</protein>
<dbReference type="EMBL" id="CP042193">
    <property type="protein sequence ID" value="QDS73474.1"/>
    <property type="molecule type" value="Genomic_DNA"/>
</dbReference>
<dbReference type="Pfam" id="PF04801">
    <property type="entry name" value="RPC5"/>
    <property type="match status" value="2"/>
</dbReference>
<dbReference type="PANTHER" id="PTHR12069:SF0">
    <property type="entry name" value="DNA-DIRECTED RNA POLYMERASE III SUBUNIT RPC5"/>
    <property type="match status" value="1"/>
</dbReference>
<feature type="region of interest" description="Disordered" evidence="1">
    <location>
        <begin position="317"/>
        <end position="339"/>
    </location>
</feature>
<dbReference type="AlphaFoldDB" id="A0A517LCY3"/>
<dbReference type="PANTHER" id="PTHR12069">
    <property type="entry name" value="DNA-DIRECTED RNA POLYMERASES III 80 KDA POLYPEPTIDE RNA POLYMERASE III SUBUNIT 5"/>
    <property type="match status" value="1"/>
</dbReference>
<dbReference type="InterPro" id="IPR006886">
    <property type="entry name" value="RNA_pol_III_Rpc5"/>
</dbReference>
<accession>A0A517LCY3</accession>
<evidence type="ECO:0000256" key="1">
    <source>
        <dbReference type="SAM" id="MobiDB-lite"/>
    </source>
</evidence>
<feature type="compositionally biased region" description="Basic and acidic residues" evidence="1">
    <location>
        <begin position="117"/>
        <end position="127"/>
    </location>
</feature>
<dbReference type="GO" id="GO:0005666">
    <property type="term" value="C:RNA polymerase III complex"/>
    <property type="evidence" value="ECO:0007669"/>
    <property type="project" value="TreeGrafter"/>
</dbReference>
<proteinExistence type="predicted"/>
<dbReference type="Proteomes" id="UP000316270">
    <property type="component" value="Chromosome 9"/>
</dbReference>
<feature type="region of interest" description="Disordered" evidence="1">
    <location>
        <begin position="214"/>
        <end position="246"/>
    </location>
</feature>
<evidence type="ECO:0000313" key="2">
    <source>
        <dbReference type="EMBL" id="QDS73474.1"/>
    </source>
</evidence>
<gene>
    <name evidence="2" type="ORF">FKW77_009039</name>
</gene>
<keyword evidence="3" id="KW-1185">Reference proteome</keyword>
<name>A0A517LCY3_9PEZI</name>
<dbReference type="STRING" id="50376.A0A517LCY3"/>